<evidence type="ECO:0000259" key="19">
    <source>
        <dbReference type="PROSITE" id="PS51004"/>
    </source>
</evidence>
<dbReference type="GO" id="GO:0030215">
    <property type="term" value="F:semaphorin receptor binding"/>
    <property type="evidence" value="ECO:0007669"/>
    <property type="project" value="InterPro"/>
</dbReference>
<keyword evidence="11 17" id="KW-1133">Transmembrane helix</keyword>
<keyword evidence="9" id="KW-0221">Differentiation</keyword>
<evidence type="ECO:0000256" key="3">
    <source>
        <dbReference type="ARBA" id="ARBA00009492"/>
    </source>
</evidence>
<evidence type="ECO:0000256" key="5">
    <source>
        <dbReference type="ARBA" id="ARBA00022475"/>
    </source>
</evidence>
<protein>
    <recommendedName>
        <fullName evidence="15">Semaphorin-2A</fullName>
    </recommendedName>
</protein>
<dbReference type="GO" id="GO:0071526">
    <property type="term" value="P:semaphorin-plexin signaling pathway"/>
    <property type="evidence" value="ECO:0007669"/>
    <property type="project" value="TreeGrafter"/>
</dbReference>
<dbReference type="Proteomes" id="UP001142055">
    <property type="component" value="Chromosome 2"/>
</dbReference>
<evidence type="ECO:0000256" key="16">
    <source>
        <dbReference type="PROSITE-ProRule" id="PRU00352"/>
    </source>
</evidence>
<name>A0A9Q0M6M1_BLOTA</name>
<dbReference type="PROSITE" id="PS50835">
    <property type="entry name" value="IG_LIKE"/>
    <property type="match status" value="1"/>
</dbReference>
<keyword evidence="8" id="KW-0732">Signal</keyword>
<evidence type="ECO:0000256" key="2">
    <source>
        <dbReference type="ARBA" id="ARBA00004651"/>
    </source>
</evidence>
<dbReference type="PANTHER" id="PTHR11036">
    <property type="entry name" value="SEMAPHORIN"/>
    <property type="match status" value="1"/>
</dbReference>
<keyword evidence="4" id="KW-0217">Developmental protein</keyword>
<feature type="transmembrane region" description="Helical" evidence="17">
    <location>
        <begin position="546"/>
        <end position="564"/>
    </location>
</feature>
<evidence type="ECO:0000256" key="12">
    <source>
        <dbReference type="ARBA" id="ARBA00023136"/>
    </source>
</evidence>
<evidence type="ECO:0000313" key="21">
    <source>
        <dbReference type="Proteomes" id="UP001142055"/>
    </source>
</evidence>
<dbReference type="GO" id="GO:0045499">
    <property type="term" value="F:chemorepellent activity"/>
    <property type="evidence" value="ECO:0007669"/>
    <property type="project" value="TreeGrafter"/>
</dbReference>
<evidence type="ECO:0000256" key="13">
    <source>
        <dbReference type="ARBA" id="ARBA00023157"/>
    </source>
</evidence>
<accession>A0A9Q0M6M1</accession>
<sequence length="966" mass="109733">MTISHDSVPGIGSGIAKCPYDPDDNSTAIWIEHGNPENLPGLYSGSVAEYSKADTVIFRTDLYNGNTGEKRHDFKRTIKYDSKWLDKPNFVGSFDVGEYVYFFFRESAVEYINCGKNIYSRVARVCKRDTGGKNILNKNWASFLKARLNCSIPGEFPFYFNEIQNVYKSPGSDKFYAVFTTSNNGLMGSAICTFSLSKIEDVFLGKFKEQATSSSAWLPVLSSKVPEPRPGTCVNDTQMLPDSVLNFIRGHPLMDSAVEHDNAKPVFFKRDVIFTRIVADLLEVDGIQYTIYFAGTSTGLVYKIVEWYDQSRIVHSNMVDIFEVTTPEPIRAMEISPRHKSIYVSSDSIIRQIDLMTCKSRHDSCARCIQDPYCGWDREQNECKPYQIGLVQDITNATAGICDTNIEHKLMKVNWGQSIHLPCSFHSHDMDSILETQGPLKWFYFRSEKSSGFEVMAKRDKFVFTSDHGLVILGVTDRESGRYDCRLGPSTIFSYTVQVDAKTCSTPNESEFQLANQAVEYLKTMDQRKGFAAQIPNRDAFTIPKLAYEFYFKVFGLISTGLDFGQRYGPIKQDKTSKNLKRLYCQLICLMLWFFAIRGFVLMFISDREIQLMLGDLTGFWNDYRMYYLMPTFYYSLQTAIIATIFLRNEQELAWLVPFVSVKQMQTNSIRTAKYDTNNHERRTQITIIINNLIILVATGMVGMLYTLTAYENMDQYTFRMFVPWIGIQVVWIFFMGGINMFTMTYFNLVCLILSNRFKQVCKDIEALAESDPGPLGSKNNALSTLYYEHNEICELVDESNGFWQSFIFFNYMCHIPCNCYALYNLFFADFDDLLAIVTWTVFLHTILFLAFISLSAADVSAEAHSPYTALHTLSLLQLPIDLEVNMSTFLHRVRGPTIGFSCLDLFVITNASISNTIAAVASYFLIVADFSRSTAAANAAEKREEAAKAAASMNLTSSDDTPTTS</sequence>
<evidence type="ECO:0000256" key="4">
    <source>
        <dbReference type="ARBA" id="ARBA00022473"/>
    </source>
</evidence>
<dbReference type="EMBL" id="JAPWDV010000002">
    <property type="protein sequence ID" value="KAJ6219952.1"/>
    <property type="molecule type" value="Genomic_DNA"/>
</dbReference>
<keyword evidence="6" id="KW-0964">Secreted</keyword>
<dbReference type="GO" id="GO:0005886">
    <property type="term" value="C:plasma membrane"/>
    <property type="evidence" value="ECO:0007669"/>
    <property type="project" value="UniProtKB-SubCell"/>
</dbReference>
<feature type="transmembrane region" description="Helical" evidence="17">
    <location>
        <begin position="584"/>
        <end position="606"/>
    </location>
</feature>
<evidence type="ECO:0000256" key="6">
    <source>
        <dbReference type="ARBA" id="ARBA00022525"/>
    </source>
</evidence>
<dbReference type="Gene3D" id="3.30.1680.10">
    <property type="entry name" value="ligand-binding face of the semaphorins, domain 2"/>
    <property type="match status" value="1"/>
</dbReference>
<keyword evidence="12 17" id="KW-0472">Membrane</keyword>
<dbReference type="SUPFAM" id="SSF103575">
    <property type="entry name" value="Plexin repeat"/>
    <property type="match status" value="1"/>
</dbReference>
<dbReference type="Gene3D" id="2.60.40.10">
    <property type="entry name" value="Immunoglobulins"/>
    <property type="match status" value="1"/>
</dbReference>
<dbReference type="Pfam" id="PF08395">
    <property type="entry name" value="7tm_7"/>
    <property type="match status" value="1"/>
</dbReference>
<dbReference type="FunFam" id="2.130.10.10:FF:000369">
    <property type="entry name" value="semaphorin-2A isoform X1"/>
    <property type="match status" value="1"/>
</dbReference>
<comment type="subcellular location">
    <subcellularLocation>
        <location evidence="2">Cell membrane</location>
        <topology evidence="2">Multi-pass membrane protein</topology>
    </subcellularLocation>
    <subcellularLocation>
        <location evidence="1">Secreted</location>
    </subcellularLocation>
</comment>
<comment type="caution">
    <text evidence="20">The sequence shown here is derived from an EMBL/GenBank/DDBJ whole genome shotgun (WGS) entry which is preliminary data.</text>
</comment>
<evidence type="ECO:0000256" key="8">
    <source>
        <dbReference type="ARBA" id="ARBA00022729"/>
    </source>
</evidence>
<evidence type="ECO:0000256" key="11">
    <source>
        <dbReference type="ARBA" id="ARBA00022989"/>
    </source>
</evidence>
<feature type="domain" description="Sema" evidence="19">
    <location>
        <begin position="1"/>
        <end position="355"/>
    </location>
</feature>
<dbReference type="GO" id="GO:0030335">
    <property type="term" value="P:positive regulation of cell migration"/>
    <property type="evidence" value="ECO:0007669"/>
    <property type="project" value="TreeGrafter"/>
</dbReference>
<evidence type="ECO:0000256" key="17">
    <source>
        <dbReference type="SAM" id="Phobius"/>
    </source>
</evidence>
<feature type="transmembrane region" description="Helical" evidence="17">
    <location>
        <begin position="626"/>
        <end position="647"/>
    </location>
</feature>
<dbReference type="GO" id="GO:0005576">
    <property type="term" value="C:extracellular region"/>
    <property type="evidence" value="ECO:0007669"/>
    <property type="project" value="UniProtKB-SubCell"/>
</dbReference>
<evidence type="ECO:0000256" key="10">
    <source>
        <dbReference type="ARBA" id="ARBA00022902"/>
    </source>
</evidence>
<dbReference type="InterPro" id="IPR015943">
    <property type="entry name" value="WD40/YVTN_repeat-like_dom_sf"/>
</dbReference>
<dbReference type="GO" id="GO:0050909">
    <property type="term" value="P:sensory perception of taste"/>
    <property type="evidence" value="ECO:0007669"/>
    <property type="project" value="InterPro"/>
</dbReference>
<dbReference type="PROSITE" id="PS51004">
    <property type="entry name" value="SEMA"/>
    <property type="match status" value="1"/>
</dbReference>
<organism evidence="20 21">
    <name type="scientific">Blomia tropicalis</name>
    <name type="common">Mite</name>
    <dbReference type="NCBI Taxonomy" id="40697"/>
    <lineage>
        <taxon>Eukaryota</taxon>
        <taxon>Metazoa</taxon>
        <taxon>Ecdysozoa</taxon>
        <taxon>Arthropoda</taxon>
        <taxon>Chelicerata</taxon>
        <taxon>Arachnida</taxon>
        <taxon>Acari</taxon>
        <taxon>Acariformes</taxon>
        <taxon>Sarcoptiformes</taxon>
        <taxon>Astigmata</taxon>
        <taxon>Glycyphagoidea</taxon>
        <taxon>Echimyopodidae</taxon>
        <taxon>Blomia</taxon>
    </lineage>
</organism>
<dbReference type="AlphaFoldDB" id="A0A9Q0M6M1"/>
<feature type="domain" description="Ig-like" evidence="18">
    <location>
        <begin position="416"/>
        <end position="498"/>
    </location>
</feature>
<dbReference type="Gene3D" id="2.130.10.10">
    <property type="entry name" value="YVTN repeat-like/Quinoprotein amine dehydrogenase"/>
    <property type="match status" value="1"/>
</dbReference>
<dbReference type="Pfam" id="PF01403">
    <property type="entry name" value="Sema"/>
    <property type="match status" value="1"/>
</dbReference>
<dbReference type="InterPro" id="IPR002165">
    <property type="entry name" value="Plexin_repeat"/>
</dbReference>
<evidence type="ECO:0000256" key="9">
    <source>
        <dbReference type="ARBA" id="ARBA00022782"/>
    </source>
</evidence>
<dbReference type="PANTHER" id="PTHR11036:SF90">
    <property type="entry name" value="SEMAPHORIN 2B, ISOFORM D-RELATED"/>
    <property type="match status" value="1"/>
</dbReference>
<dbReference type="InterPro" id="IPR007110">
    <property type="entry name" value="Ig-like_dom"/>
</dbReference>
<comment type="similarity">
    <text evidence="3">Belongs to the semaphorin family.</text>
</comment>
<keyword evidence="13" id="KW-1015">Disulfide bond</keyword>
<feature type="transmembrane region" description="Helical" evidence="17">
    <location>
        <begin position="834"/>
        <end position="855"/>
    </location>
</feature>
<dbReference type="InterPro" id="IPR001627">
    <property type="entry name" value="Semap_dom"/>
</dbReference>
<evidence type="ECO:0000256" key="1">
    <source>
        <dbReference type="ARBA" id="ARBA00004613"/>
    </source>
</evidence>
<evidence type="ECO:0000313" key="20">
    <source>
        <dbReference type="EMBL" id="KAJ6219952.1"/>
    </source>
</evidence>
<comment type="caution">
    <text evidence="16">Lacks conserved residue(s) required for the propagation of feature annotation.</text>
</comment>
<dbReference type="InterPro" id="IPR036352">
    <property type="entry name" value="Semap_dom_sf"/>
</dbReference>
<reference evidence="20" key="1">
    <citation type="submission" date="2022-12" db="EMBL/GenBank/DDBJ databases">
        <title>Genome assemblies of Blomia tropicalis.</title>
        <authorList>
            <person name="Cui Y."/>
        </authorList>
    </citation>
    <scope>NUCLEOTIDE SEQUENCE</scope>
    <source>
        <tissue evidence="20">Adult mites</tissue>
    </source>
</reference>
<feature type="transmembrane region" description="Helical" evidence="17">
    <location>
        <begin position="689"/>
        <end position="711"/>
    </location>
</feature>
<keyword evidence="5" id="KW-1003">Cell membrane</keyword>
<dbReference type="GO" id="GO:0007411">
    <property type="term" value="P:axon guidance"/>
    <property type="evidence" value="ECO:0007669"/>
    <property type="project" value="TreeGrafter"/>
</dbReference>
<dbReference type="InterPro" id="IPR027231">
    <property type="entry name" value="Semaphorin"/>
</dbReference>
<keyword evidence="10" id="KW-0524">Neurogenesis</keyword>
<dbReference type="SMART" id="SM00630">
    <property type="entry name" value="Sema"/>
    <property type="match status" value="1"/>
</dbReference>
<evidence type="ECO:0000256" key="7">
    <source>
        <dbReference type="ARBA" id="ARBA00022692"/>
    </source>
</evidence>
<gene>
    <name evidence="20" type="ORF">RDWZM_005764</name>
</gene>
<dbReference type="SUPFAM" id="SSF101912">
    <property type="entry name" value="Sema domain"/>
    <property type="match status" value="1"/>
</dbReference>
<dbReference type="Pfam" id="PF01437">
    <property type="entry name" value="PSI"/>
    <property type="match status" value="1"/>
</dbReference>
<feature type="transmembrane region" description="Helical" evidence="17">
    <location>
        <begin position="731"/>
        <end position="754"/>
    </location>
</feature>
<dbReference type="InterPro" id="IPR013604">
    <property type="entry name" value="7TM_chemorcpt"/>
</dbReference>
<dbReference type="InterPro" id="IPR013783">
    <property type="entry name" value="Ig-like_fold"/>
</dbReference>
<evidence type="ECO:0000256" key="14">
    <source>
        <dbReference type="ARBA" id="ARBA00023180"/>
    </source>
</evidence>
<evidence type="ECO:0000259" key="18">
    <source>
        <dbReference type="PROSITE" id="PS50835"/>
    </source>
</evidence>
<evidence type="ECO:0000256" key="15">
    <source>
        <dbReference type="ARBA" id="ARBA00074148"/>
    </source>
</evidence>
<keyword evidence="21" id="KW-1185">Reference proteome</keyword>
<proteinExistence type="inferred from homology"/>
<keyword evidence="7 17" id="KW-0812">Transmembrane</keyword>
<keyword evidence="14" id="KW-0325">Glycoprotein</keyword>